<dbReference type="PANTHER" id="PTHR45661:SF3">
    <property type="entry name" value="IG-LIKE DOMAIN-CONTAINING PROTEIN"/>
    <property type="match status" value="1"/>
</dbReference>
<feature type="transmembrane region" description="Helical" evidence="2">
    <location>
        <begin position="293"/>
        <end position="311"/>
    </location>
</feature>
<dbReference type="Gene3D" id="3.40.50.12480">
    <property type="match status" value="1"/>
</dbReference>
<accession>A0A6N2Z2S2</accession>
<evidence type="ECO:0008006" key="5">
    <source>
        <dbReference type="Google" id="ProtNLM"/>
    </source>
</evidence>
<dbReference type="Gene3D" id="3.80.10.10">
    <property type="entry name" value="Ribonuclease Inhibitor"/>
    <property type="match status" value="2"/>
</dbReference>
<keyword evidence="2" id="KW-1133">Transmembrane helix</keyword>
<dbReference type="InterPro" id="IPR032675">
    <property type="entry name" value="LRR_dom_sf"/>
</dbReference>
<dbReference type="RefSeq" id="WP_024037882.1">
    <property type="nucleotide sequence ID" value="NZ_CACRUE010000006.1"/>
</dbReference>
<protein>
    <recommendedName>
        <fullName evidence="5">Leucine Rich repeats (2 copies)</fullName>
    </recommendedName>
</protein>
<dbReference type="AlphaFoldDB" id="A0A6N2Z2S2"/>
<feature type="chain" id="PRO_5039124261" description="Leucine Rich repeats (2 copies)" evidence="3">
    <location>
        <begin position="23"/>
        <end position="455"/>
    </location>
</feature>
<feature type="compositionally biased region" description="Acidic residues" evidence="1">
    <location>
        <begin position="59"/>
        <end position="70"/>
    </location>
</feature>
<feature type="compositionally biased region" description="Low complexity" evidence="1">
    <location>
        <begin position="37"/>
        <end position="58"/>
    </location>
</feature>
<keyword evidence="3" id="KW-0732">Signal</keyword>
<proteinExistence type="predicted"/>
<dbReference type="SUPFAM" id="SSF52058">
    <property type="entry name" value="L domain-like"/>
    <property type="match status" value="1"/>
</dbReference>
<dbReference type="PANTHER" id="PTHR45661">
    <property type="entry name" value="SURFACE ANTIGEN"/>
    <property type="match status" value="1"/>
</dbReference>
<dbReference type="EMBL" id="CACRUE010000006">
    <property type="protein sequence ID" value="VYT72388.1"/>
    <property type="molecule type" value="Genomic_DNA"/>
</dbReference>
<dbReference type="InterPro" id="IPR053139">
    <property type="entry name" value="Surface_bspA-like"/>
</dbReference>
<evidence type="ECO:0000256" key="2">
    <source>
        <dbReference type="SAM" id="Phobius"/>
    </source>
</evidence>
<evidence type="ECO:0000256" key="1">
    <source>
        <dbReference type="SAM" id="MobiDB-lite"/>
    </source>
</evidence>
<dbReference type="InterPro" id="IPR026906">
    <property type="entry name" value="LRR_5"/>
</dbReference>
<feature type="region of interest" description="Disordered" evidence="1">
    <location>
        <begin position="30"/>
        <end position="78"/>
    </location>
</feature>
<keyword evidence="2" id="KW-0472">Membrane</keyword>
<evidence type="ECO:0000256" key="3">
    <source>
        <dbReference type="SAM" id="SignalP"/>
    </source>
</evidence>
<sequence>MRKILKKSTIVLVMLTFILAMVNVNGVNTSFADTKDSTQTTTTTTENNQSDSSSSDETSSTDEDSTEDDENVLKTDDGFKYTVEDDEVTIKGYEGSKTTLTIPSEIDGKKVTKIGANAFDSNTSITSVEIPDSVTTIDSYAFYNATALESVSIPESVTTMNEGAFANCTALSTVNLPSKLKTISYGLFASCSNLTKIEIPEGVTSIDGYAFYTCTSLKEINIPEKVASIGEAAFYYCAALESIEIPKSVEDIGSYAFDSCSNLTMSGYSSSAAKTYASENSIPFKTIRTALDYAKIVLVFVALGAIIYLIHKLKAIVKHKKYLKNNIDFEENIVLIDNEICKVEFTGKSKLKLVNGKEVQNKKKTLGTEFVGYKYNIENKSDSNIEVYIKYATVGDYTDKFNLDEQIPKGKKAKGFACLQKTNSLDNLKSVSGTIVVCNEKNNEVKVKSYDFKID</sequence>
<dbReference type="Pfam" id="PF13306">
    <property type="entry name" value="LRR_5"/>
    <property type="match status" value="1"/>
</dbReference>
<organism evidence="4">
    <name type="scientific">Intestinibacter bartlettii</name>
    <dbReference type="NCBI Taxonomy" id="261299"/>
    <lineage>
        <taxon>Bacteria</taxon>
        <taxon>Bacillati</taxon>
        <taxon>Bacillota</taxon>
        <taxon>Clostridia</taxon>
        <taxon>Peptostreptococcales</taxon>
        <taxon>Peptostreptococcaceae</taxon>
        <taxon>Intestinibacter</taxon>
    </lineage>
</organism>
<gene>
    <name evidence="4" type="ORF">IBLFYP30_01011</name>
</gene>
<name>A0A6N2Z2S2_9FIRM</name>
<reference evidence="4" key="1">
    <citation type="submission" date="2019-11" db="EMBL/GenBank/DDBJ databases">
        <authorList>
            <person name="Feng L."/>
        </authorList>
    </citation>
    <scope>NUCLEOTIDE SEQUENCE</scope>
    <source>
        <strain evidence="4">IbartlettiiLFYP30</strain>
    </source>
</reference>
<evidence type="ECO:0000313" key="4">
    <source>
        <dbReference type="EMBL" id="VYT72388.1"/>
    </source>
</evidence>
<keyword evidence="2" id="KW-0812">Transmembrane</keyword>
<feature type="signal peptide" evidence="3">
    <location>
        <begin position="1"/>
        <end position="22"/>
    </location>
</feature>